<dbReference type="Pfam" id="PF07998">
    <property type="entry name" value="Peptidase_M54"/>
    <property type="match status" value="1"/>
</dbReference>
<keyword evidence="5" id="KW-0378">Hydrolase</keyword>
<evidence type="ECO:0000256" key="1">
    <source>
        <dbReference type="ARBA" id="ARBA00001947"/>
    </source>
</evidence>
<evidence type="ECO:0000256" key="3">
    <source>
        <dbReference type="ARBA" id="ARBA00022670"/>
    </source>
</evidence>
<keyword evidence="3" id="KW-0645">Protease</keyword>
<dbReference type="GO" id="GO:0046872">
    <property type="term" value="F:metal ion binding"/>
    <property type="evidence" value="ECO:0007669"/>
    <property type="project" value="UniProtKB-KW"/>
</dbReference>
<evidence type="ECO:0000256" key="8">
    <source>
        <dbReference type="ARBA" id="ARBA00024316"/>
    </source>
</evidence>
<dbReference type="GO" id="GO:0006508">
    <property type="term" value="P:proteolysis"/>
    <property type="evidence" value="ECO:0007669"/>
    <property type="project" value="UniProtKB-KW"/>
</dbReference>
<keyword evidence="6" id="KW-0862">Zinc</keyword>
<evidence type="ECO:0000256" key="11">
    <source>
        <dbReference type="SAM" id="Phobius"/>
    </source>
</evidence>
<keyword evidence="7" id="KW-0482">Metalloprotease</keyword>
<dbReference type="EMBL" id="CP026260">
    <property type="protein sequence ID" value="AWP17458.1"/>
    <property type="molecule type" value="Genomic_DNA"/>
</dbReference>
<keyword evidence="4" id="KW-0479">Metal-binding</keyword>
<gene>
    <name evidence="12" type="ORF">SMAX5B_020243</name>
</gene>
<dbReference type="InterPro" id="IPR012962">
    <property type="entry name" value="Pept_M54_archaemetzincn"/>
</dbReference>
<proteinExistence type="inferred from homology"/>
<protein>
    <recommendedName>
        <fullName evidence="9">Archaemetzincin-2</fullName>
    </recommendedName>
    <alternativeName>
        <fullName evidence="10">Archeobacterial metalloproteinase-like protein 2</fullName>
    </alternativeName>
</protein>
<dbReference type="PANTHER" id="PTHR32205:SF5">
    <property type="entry name" value="ARCHAEMETZINCIN-2"/>
    <property type="match status" value="1"/>
</dbReference>
<dbReference type="InterPro" id="IPR052009">
    <property type="entry name" value="Archaemetzincin"/>
</dbReference>
<evidence type="ECO:0000256" key="10">
    <source>
        <dbReference type="ARBA" id="ARBA00043240"/>
    </source>
</evidence>
<name>A0A2U9CLR1_SCOMX</name>
<keyword evidence="11" id="KW-1133">Transmembrane helix</keyword>
<reference evidence="12 13" key="1">
    <citation type="submission" date="2017-12" db="EMBL/GenBank/DDBJ databases">
        <title>Integrating genomic resources of turbot (Scophthalmus maximus) in depth evaluation of genetic and physical mapping variation across individuals.</title>
        <authorList>
            <person name="Martinez P."/>
        </authorList>
    </citation>
    <scope>NUCLEOTIDE SEQUENCE [LARGE SCALE GENOMIC DNA]</scope>
</reference>
<feature type="transmembrane region" description="Helical" evidence="11">
    <location>
        <begin position="77"/>
        <end position="97"/>
    </location>
</feature>
<comment type="similarity">
    <text evidence="2">Belongs to the peptidase M54 family.</text>
</comment>
<evidence type="ECO:0000256" key="7">
    <source>
        <dbReference type="ARBA" id="ARBA00023049"/>
    </source>
</evidence>
<dbReference type="PANTHER" id="PTHR32205">
    <property type="entry name" value="ARCHAEMETZINCIN-2-RELATED"/>
    <property type="match status" value="1"/>
</dbReference>
<comment type="cofactor">
    <cofactor evidence="1">
        <name>Zn(2+)</name>
        <dbReference type="ChEBI" id="CHEBI:29105"/>
    </cofactor>
</comment>
<keyword evidence="11" id="KW-0812">Transmembrane</keyword>
<evidence type="ECO:0000313" key="12">
    <source>
        <dbReference type="EMBL" id="AWP17458.1"/>
    </source>
</evidence>
<keyword evidence="13" id="KW-1185">Reference proteome</keyword>
<dbReference type="AlphaFoldDB" id="A0A2U9CLR1"/>
<dbReference type="Gene3D" id="3.40.390.10">
    <property type="entry name" value="Collagenase (Catalytic Domain)"/>
    <property type="match status" value="1"/>
</dbReference>
<comment type="function">
    <text evidence="8">Probable zinc metalloprotease.</text>
</comment>
<evidence type="ECO:0000256" key="9">
    <source>
        <dbReference type="ARBA" id="ARBA00040634"/>
    </source>
</evidence>
<dbReference type="InterPro" id="IPR024079">
    <property type="entry name" value="MetalloPept_cat_dom_sf"/>
</dbReference>
<dbReference type="GO" id="GO:0008237">
    <property type="term" value="F:metallopeptidase activity"/>
    <property type="evidence" value="ECO:0007669"/>
    <property type="project" value="UniProtKB-KW"/>
</dbReference>
<keyword evidence="11" id="KW-0472">Membrane</keyword>
<dbReference type="SUPFAM" id="SSF55486">
    <property type="entry name" value="Metalloproteases ('zincins'), catalytic domain"/>
    <property type="match status" value="1"/>
</dbReference>
<organism evidence="12 13">
    <name type="scientific">Scophthalmus maximus</name>
    <name type="common">Turbot</name>
    <name type="synonym">Psetta maxima</name>
    <dbReference type="NCBI Taxonomy" id="52904"/>
    <lineage>
        <taxon>Eukaryota</taxon>
        <taxon>Metazoa</taxon>
        <taxon>Chordata</taxon>
        <taxon>Craniata</taxon>
        <taxon>Vertebrata</taxon>
        <taxon>Euteleostomi</taxon>
        <taxon>Actinopterygii</taxon>
        <taxon>Neopterygii</taxon>
        <taxon>Teleostei</taxon>
        <taxon>Neoteleostei</taxon>
        <taxon>Acanthomorphata</taxon>
        <taxon>Carangaria</taxon>
        <taxon>Pleuronectiformes</taxon>
        <taxon>Pleuronectoidei</taxon>
        <taxon>Scophthalmidae</taxon>
        <taxon>Scophthalmus</taxon>
    </lineage>
</organism>
<evidence type="ECO:0000256" key="2">
    <source>
        <dbReference type="ARBA" id="ARBA00006954"/>
    </source>
</evidence>
<dbReference type="Proteomes" id="UP000246464">
    <property type="component" value="Chromosome 18"/>
</dbReference>
<evidence type="ECO:0000256" key="5">
    <source>
        <dbReference type="ARBA" id="ARBA00022801"/>
    </source>
</evidence>
<dbReference type="CDD" id="cd11375">
    <property type="entry name" value="Peptidase_M54"/>
    <property type="match status" value="1"/>
</dbReference>
<sequence>MVAWLQFRPVYLIGSFGEVGVKTDLYVEWLRQYCQAFFFGLSVKLLPAVTVAETGCTFRVNSNSHNLQILTGKLGRLTLLSFLLGYLTCVTCTYGSVGGKWTVLDIALLLWVSLLGDLLRFLCNRKPKDAFCIVGITMIDLYPKDSWNFVFGQASLSMGMGVFSFARYDDNFYSRNYAGRLKKRLQPKQADYSVFDGYYTPPISSTLLLRSCKTMTHEIGHMFGIRHCQWLNCVMQGSNHLEESDRRTLDFCPICLRKLQVSVRFKIAERYKLQYICFTVLRYRSPSGN</sequence>
<evidence type="ECO:0000256" key="4">
    <source>
        <dbReference type="ARBA" id="ARBA00022723"/>
    </source>
</evidence>
<feature type="transmembrane region" description="Helical" evidence="11">
    <location>
        <begin position="103"/>
        <end position="123"/>
    </location>
</feature>
<evidence type="ECO:0000313" key="13">
    <source>
        <dbReference type="Proteomes" id="UP000246464"/>
    </source>
</evidence>
<accession>A0A2U9CLR1</accession>
<evidence type="ECO:0000256" key="6">
    <source>
        <dbReference type="ARBA" id="ARBA00022833"/>
    </source>
</evidence>